<dbReference type="RefSeq" id="WP_107932916.1">
    <property type="nucleotide sequence ID" value="NZ_JAMAWO010000001.1"/>
</dbReference>
<dbReference type="PANTHER" id="PTHR33604">
    <property type="entry name" value="OSJNBA0004B13.7 PROTEIN"/>
    <property type="match status" value="1"/>
</dbReference>
<dbReference type="PANTHER" id="PTHR33604:SF3">
    <property type="entry name" value="OSJNBA0004B13.7 PROTEIN"/>
    <property type="match status" value="1"/>
</dbReference>
<organism evidence="1 2">
    <name type="scientific">Ureibacillus chungkukjangi</name>
    <dbReference type="NCBI Taxonomy" id="1202712"/>
    <lineage>
        <taxon>Bacteria</taxon>
        <taxon>Bacillati</taxon>
        <taxon>Bacillota</taxon>
        <taxon>Bacilli</taxon>
        <taxon>Bacillales</taxon>
        <taxon>Caryophanaceae</taxon>
        <taxon>Ureibacillus</taxon>
    </lineage>
</organism>
<sequence>MKKIAIVAIGYNRVPSMMRLVNALNQAEYENDNVTLFISIDYSGTDELENYAKTITWKQGEKVILTHPSRLGLRKHILTCGDILKDYDALIVFEDDIVPATSFYQYAKQAVQFYSKDENVAGISLYTHLLNEQVDLPFLPSKTKFDAYFLQYAQSWGQVWLKKQWFEFKEWYENNSGELKEEPNMPSFLASWPATSWLKYHIKYCIEKNKYFVYPYTSFSTCFSDVGVHTKMKETRLQVPLHEGGINQLNFPVFGDPEAVYYDSFFERECLAQHLGIANEDLIVDIYGHHTCYEERRFVLSKKNLNYKIIKSFALEYRPHELNIINNREGHEIFLYDTSIESHNKVNKVSMNNSLQYYLKLYGRNKKLVQILSHNVKQKFLPFLK</sequence>
<dbReference type="Gene3D" id="3.90.550.10">
    <property type="entry name" value="Spore Coat Polysaccharide Biosynthesis Protein SpsA, Chain A"/>
    <property type="match status" value="1"/>
</dbReference>
<proteinExistence type="predicted"/>
<evidence type="ECO:0000313" key="1">
    <source>
        <dbReference type="EMBL" id="PYF06051.1"/>
    </source>
</evidence>
<reference evidence="1 2" key="1">
    <citation type="submission" date="2018-06" db="EMBL/GenBank/DDBJ databases">
        <title>Genomic Encyclopedia of Archaeal and Bacterial Type Strains, Phase II (KMG-II): from individual species to whole genera.</title>
        <authorList>
            <person name="Goeker M."/>
        </authorList>
    </citation>
    <scope>NUCLEOTIDE SEQUENCE [LARGE SCALE GENOMIC DNA]</scope>
    <source>
        <strain evidence="1 2">KACC 16626</strain>
    </source>
</reference>
<comment type="caution">
    <text evidence="1">The sequence shown here is derived from an EMBL/GenBank/DDBJ whole genome shotgun (WGS) entry which is preliminary data.</text>
</comment>
<protein>
    <recommendedName>
        <fullName evidence="3">Glycosyl transferase family 2</fullName>
    </recommendedName>
</protein>
<evidence type="ECO:0000313" key="2">
    <source>
        <dbReference type="Proteomes" id="UP000247416"/>
    </source>
</evidence>
<accession>A0A318TMG3</accession>
<dbReference type="OrthoDB" id="5180856at2"/>
<keyword evidence="2" id="KW-1185">Reference proteome</keyword>
<dbReference type="Proteomes" id="UP000247416">
    <property type="component" value="Unassembled WGS sequence"/>
</dbReference>
<dbReference type="AlphaFoldDB" id="A0A318TMG3"/>
<name>A0A318TMG3_9BACL</name>
<dbReference type="SUPFAM" id="SSF53448">
    <property type="entry name" value="Nucleotide-diphospho-sugar transferases"/>
    <property type="match status" value="1"/>
</dbReference>
<evidence type="ECO:0008006" key="3">
    <source>
        <dbReference type="Google" id="ProtNLM"/>
    </source>
</evidence>
<dbReference type="InterPro" id="IPR029044">
    <property type="entry name" value="Nucleotide-diphossugar_trans"/>
</dbReference>
<dbReference type="EMBL" id="QJTJ01000012">
    <property type="protein sequence ID" value="PYF06051.1"/>
    <property type="molecule type" value="Genomic_DNA"/>
</dbReference>
<gene>
    <name evidence="1" type="ORF">BJ095_11212</name>
</gene>